<name>A0ABQ7URU9_SOLTU</name>
<sequence>MGHTSLSYLNKLVMKDLIHGIPQIKIFEAIVRGAYVKGKYMKSSLKQNKKVVTKESDLISNILDYANLENFVDEHGPHLTIIDSPAA</sequence>
<dbReference type="Proteomes" id="UP000826656">
    <property type="component" value="Unassembled WGS sequence"/>
</dbReference>
<keyword evidence="2" id="KW-1185">Reference proteome</keyword>
<comment type="caution">
    <text evidence="1">The sequence shown here is derived from an EMBL/GenBank/DDBJ whole genome shotgun (WGS) entry which is preliminary data.</text>
</comment>
<organism evidence="1 2">
    <name type="scientific">Solanum tuberosum</name>
    <name type="common">Potato</name>
    <dbReference type="NCBI Taxonomy" id="4113"/>
    <lineage>
        <taxon>Eukaryota</taxon>
        <taxon>Viridiplantae</taxon>
        <taxon>Streptophyta</taxon>
        <taxon>Embryophyta</taxon>
        <taxon>Tracheophyta</taxon>
        <taxon>Spermatophyta</taxon>
        <taxon>Magnoliopsida</taxon>
        <taxon>eudicotyledons</taxon>
        <taxon>Gunneridae</taxon>
        <taxon>Pentapetalae</taxon>
        <taxon>asterids</taxon>
        <taxon>lamiids</taxon>
        <taxon>Solanales</taxon>
        <taxon>Solanaceae</taxon>
        <taxon>Solanoideae</taxon>
        <taxon>Solaneae</taxon>
        <taxon>Solanum</taxon>
    </lineage>
</organism>
<evidence type="ECO:0000313" key="2">
    <source>
        <dbReference type="Proteomes" id="UP000826656"/>
    </source>
</evidence>
<gene>
    <name evidence="1" type="ORF">KY290_024862</name>
</gene>
<accession>A0ABQ7URU9</accession>
<reference evidence="1 2" key="1">
    <citation type="journal article" date="2021" name="bioRxiv">
        <title>Chromosome-scale and haplotype-resolved genome assembly of a tetraploid potato cultivar.</title>
        <authorList>
            <person name="Sun H."/>
            <person name="Jiao W.-B."/>
            <person name="Krause K."/>
            <person name="Campoy J.A."/>
            <person name="Goel M."/>
            <person name="Folz-Donahue K."/>
            <person name="Kukat C."/>
            <person name="Huettel B."/>
            <person name="Schneeberger K."/>
        </authorList>
    </citation>
    <scope>NUCLEOTIDE SEQUENCE [LARGE SCALE GENOMIC DNA]</scope>
    <source>
        <strain evidence="1">SolTubOtavaFocal</strain>
        <tissue evidence="1">Leaves</tissue>
    </source>
</reference>
<proteinExistence type="predicted"/>
<protein>
    <submittedName>
        <fullName evidence="1">Uncharacterized protein</fullName>
    </submittedName>
</protein>
<evidence type="ECO:0000313" key="1">
    <source>
        <dbReference type="EMBL" id="KAH0754592.1"/>
    </source>
</evidence>
<dbReference type="EMBL" id="JAIVGD010000018">
    <property type="protein sequence ID" value="KAH0754592.1"/>
    <property type="molecule type" value="Genomic_DNA"/>
</dbReference>